<dbReference type="EnsemblMetazoa" id="XM_024225419.1">
    <property type="protein sequence ID" value="XP_024081187.1"/>
    <property type="gene ID" value="LOC106662082"/>
</dbReference>
<evidence type="ECO:0000256" key="4">
    <source>
        <dbReference type="PIRSR" id="PIRSR640255-1"/>
    </source>
</evidence>
<keyword evidence="3" id="KW-0255">Endonuclease</keyword>
<comment type="similarity">
    <text evidence="1">Belongs to the DNA/RNA non-specific endonuclease family.</text>
</comment>
<dbReference type="Pfam" id="PF01223">
    <property type="entry name" value="Endonuclease_NS"/>
    <property type="match status" value="1"/>
</dbReference>
<name>A0A8I6SH36_CIMLE</name>
<dbReference type="Proteomes" id="UP000494040">
    <property type="component" value="Unassembled WGS sequence"/>
</dbReference>
<evidence type="ECO:0000313" key="9">
    <source>
        <dbReference type="Proteomes" id="UP000494040"/>
    </source>
</evidence>
<dbReference type="Gene3D" id="3.40.570.10">
    <property type="entry name" value="Extracellular Endonuclease, subunit A"/>
    <property type="match status" value="1"/>
</dbReference>
<dbReference type="EnsemblMetazoa" id="XM_014385890.2">
    <property type="protein sequence ID" value="XP_014241376.1"/>
    <property type="gene ID" value="LOC106662082"/>
</dbReference>
<dbReference type="GO" id="GO:0005634">
    <property type="term" value="C:nucleus"/>
    <property type="evidence" value="ECO:0007669"/>
    <property type="project" value="TreeGrafter"/>
</dbReference>
<keyword evidence="2" id="KW-0540">Nuclease</keyword>
<sequence length="420" mass="47966">MQRHSVEMFKTFFLVTFIFLDLSASSVSSRDGECKISVKNDFPNEKEPFLLKRDEKGLDFFLPKFENKDDVFHINARDEFYVVCPSRANRLQKTSKPMQKVSCKGDNVFVVNHEEVTFKTLACQRNVSSSINITSRPCAQSKGIIVEVGFQAAGWHSLIKICHNQTNGLSYYSLHTVRRELIDGGSYQRSSFRKESKDLFKDYNPDNYYKKNHQITMLKKIVGDSNVSKYVNNNQFMSRGHLTPVKDLPFKSWQSFTFGFSNAAPQWQTINNGAWKKLETAVRDNKQSDVYEVATGTYGVCKIKDQNGTDVPLSLHAGKIPVPDYFWKLVQDPKDKSCIVFVCTNNPFLDAQPTPFCSDICTANNWFVNENNMQGKAKRATPNLSQGYMYCCSYSDLKSKKADLDMPEFKCNGTLKFKSN</sequence>
<dbReference type="SMART" id="SM00892">
    <property type="entry name" value="Endonuclease_NS"/>
    <property type="match status" value="1"/>
</dbReference>
<evidence type="ECO:0000256" key="3">
    <source>
        <dbReference type="ARBA" id="ARBA00022759"/>
    </source>
</evidence>
<dbReference type="InterPro" id="IPR044925">
    <property type="entry name" value="His-Me_finger_sf"/>
</dbReference>
<reference evidence="8" key="1">
    <citation type="submission" date="2022-01" db="UniProtKB">
        <authorList>
            <consortium name="EnsemblMetazoa"/>
        </authorList>
    </citation>
    <scope>IDENTIFICATION</scope>
</reference>
<dbReference type="OrthoDB" id="5960141at2759"/>
<keyword evidence="5" id="KW-0479">Metal-binding</keyword>
<dbReference type="RefSeq" id="XP_024081187.1">
    <property type="nucleotide sequence ID" value="XM_024225419.1"/>
</dbReference>
<feature type="signal peptide" evidence="6">
    <location>
        <begin position="1"/>
        <end position="29"/>
    </location>
</feature>
<protein>
    <recommendedName>
        <fullName evidence="7">DNA/RNA non-specific endonuclease/pyrophosphatase/phosphodiesterase domain-containing protein</fullName>
    </recommendedName>
</protein>
<dbReference type="AlphaFoldDB" id="A0A8I6SH36"/>
<proteinExistence type="inferred from homology"/>
<evidence type="ECO:0000256" key="1">
    <source>
        <dbReference type="ARBA" id="ARBA00010052"/>
    </source>
</evidence>
<dbReference type="EnsemblMetazoa" id="XM_014385891.2">
    <property type="protein sequence ID" value="XP_014241377.1"/>
    <property type="gene ID" value="LOC106662082"/>
</dbReference>
<dbReference type="GO" id="GO:0004521">
    <property type="term" value="F:RNA endonuclease activity"/>
    <property type="evidence" value="ECO:0007669"/>
    <property type="project" value="TreeGrafter"/>
</dbReference>
<dbReference type="RefSeq" id="XP_014241377.1">
    <property type="nucleotide sequence ID" value="XM_014385891.2"/>
</dbReference>
<feature type="domain" description="DNA/RNA non-specific endonuclease/pyrophosphatase/phosphodiesterase" evidence="7">
    <location>
        <begin position="155"/>
        <end position="397"/>
    </location>
</feature>
<dbReference type="RefSeq" id="XP_014241376.1">
    <property type="nucleotide sequence ID" value="XM_014385890.2"/>
</dbReference>
<dbReference type="InterPro" id="IPR044929">
    <property type="entry name" value="DNA/RNA_non-sp_Endonuclease_sf"/>
</dbReference>
<keyword evidence="6" id="KW-0732">Signal</keyword>
<feature type="active site" description="Proton acceptor" evidence="4">
    <location>
        <position position="241"/>
    </location>
</feature>
<dbReference type="GeneID" id="106662082"/>
<dbReference type="PANTHER" id="PTHR13966:SF17">
    <property type="entry name" value="ENDONUCLEASE-RELATED"/>
    <property type="match status" value="1"/>
</dbReference>
<evidence type="ECO:0000256" key="2">
    <source>
        <dbReference type="ARBA" id="ARBA00022722"/>
    </source>
</evidence>
<feature type="binding site" evidence="5">
    <location>
        <position position="271"/>
    </location>
    <ligand>
        <name>Mg(2+)</name>
        <dbReference type="ChEBI" id="CHEBI:18420"/>
        <note>catalytic</note>
    </ligand>
</feature>
<keyword evidence="3" id="KW-0378">Hydrolase</keyword>
<dbReference type="OMA" id="INAAPEW"/>
<dbReference type="GO" id="GO:0003676">
    <property type="term" value="F:nucleic acid binding"/>
    <property type="evidence" value="ECO:0007669"/>
    <property type="project" value="InterPro"/>
</dbReference>
<dbReference type="InterPro" id="IPR040255">
    <property type="entry name" value="Non-specific_endonuclease"/>
</dbReference>
<organism evidence="8 9">
    <name type="scientific">Cimex lectularius</name>
    <name type="common">Bed bug</name>
    <name type="synonym">Acanthia lectularia</name>
    <dbReference type="NCBI Taxonomy" id="79782"/>
    <lineage>
        <taxon>Eukaryota</taxon>
        <taxon>Metazoa</taxon>
        <taxon>Ecdysozoa</taxon>
        <taxon>Arthropoda</taxon>
        <taxon>Hexapoda</taxon>
        <taxon>Insecta</taxon>
        <taxon>Pterygota</taxon>
        <taxon>Neoptera</taxon>
        <taxon>Paraneoptera</taxon>
        <taxon>Hemiptera</taxon>
        <taxon>Heteroptera</taxon>
        <taxon>Panheteroptera</taxon>
        <taxon>Cimicomorpha</taxon>
        <taxon>Cimicidae</taxon>
        <taxon>Cimex</taxon>
    </lineage>
</organism>
<evidence type="ECO:0000256" key="5">
    <source>
        <dbReference type="PIRSR" id="PIRSR640255-2"/>
    </source>
</evidence>
<dbReference type="KEGG" id="clec:106662082"/>
<keyword evidence="9" id="KW-1185">Reference proteome</keyword>
<dbReference type="GO" id="GO:0000014">
    <property type="term" value="F:single-stranded DNA endodeoxyribonuclease activity"/>
    <property type="evidence" value="ECO:0007669"/>
    <property type="project" value="TreeGrafter"/>
</dbReference>
<dbReference type="GO" id="GO:0006309">
    <property type="term" value="P:apoptotic DNA fragmentation"/>
    <property type="evidence" value="ECO:0007669"/>
    <property type="project" value="TreeGrafter"/>
</dbReference>
<dbReference type="PANTHER" id="PTHR13966">
    <property type="entry name" value="ENDONUCLEASE RELATED"/>
    <property type="match status" value="1"/>
</dbReference>
<accession>A0A8I6SH36</accession>
<dbReference type="GO" id="GO:0046872">
    <property type="term" value="F:metal ion binding"/>
    <property type="evidence" value="ECO:0007669"/>
    <property type="project" value="UniProtKB-KW"/>
</dbReference>
<dbReference type="SUPFAM" id="SSF54060">
    <property type="entry name" value="His-Me finger endonucleases"/>
    <property type="match status" value="1"/>
</dbReference>
<dbReference type="InterPro" id="IPR001604">
    <property type="entry name" value="Endo_G_ENPP1-like_dom"/>
</dbReference>
<feature type="chain" id="PRO_5035141681" description="DNA/RNA non-specific endonuclease/pyrophosphatase/phosphodiesterase domain-containing protein" evidence="6">
    <location>
        <begin position="30"/>
        <end position="420"/>
    </location>
</feature>
<evidence type="ECO:0000313" key="8">
    <source>
        <dbReference type="EnsemblMetazoa" id="XP_024081187.1"/>
    </source>
</evidence>
<dbReference type="GO" id="GO:0005743">
    <property type="term" value="C:mitochondrial inner membrane"/>
    <property type="evidence" value="ECO:0007669"/>
    <property type="project" value="TreeGrafter"/>
</dbReference>
<evidence type="ECO:0000256" key="6">
    <source>
        <dbReference type="SAM" id="SignalP"/>
    </source>
</evidence>
<evidence type="ECO:0000259" key="7">
    <source>
        <dbReference type="SMART" id="SM00892"/>
    </source>
</evidence>